<organism evidence="2">
    <name type="scientific">marine sediment metagenome</name>
    <dbReference type="NCBI Taxonomy" id="412755"/>
    <lineage>
        <taxon>unclassified sequences</taxon>
        <taxon>metagenomes</taxon>
        <taxon>ecological metagenomes</taxon>
    </lineage>
</organism>
<reference evidence="2" key="1">
    <citation type="journal article" date="2015" name="Nature">
        <title>Complex archaea that bridge the gap between prokaryotes and eukaryotes.</title>
        <authorList>
            <person name="Spang A."/>
            <person name="Saw J.H."/>
            <person name="Jorgensen S.L."/>
            <person name="Zaremba-Niedzwiedzka K."/>
            <person name="Martijn J."/>
            <person name="Lind A.E."/>
            <person name="van Eijk R."/>
            <person name="Schleper C."/>
            <person name="Guy L."/>
            <person name="Ettema T.J."/>
        </authorList>
    </citation>
    <scope>NUCLEOTIDE SEQUENCE</scope>
</reference>
<dbReference type="EMBL" id="LAZR01023835">
    <property type="protein sequence ID" value="KKL77148.1"/>
    <property type="molecule type" value="Genomic_DNA"/>
</dbReference>
<dbReference type="InterPro" id="IPR012337">
    <property type="entry name" value="RNaseH-like_sf"/>
</dbReference>
<dbReference type="PANTHER" id="PTHR37529">
    <property type="entry name" value="TRANSPOSASE INSG FOR INSERTION SEQUENCE ELEMENT IS4-RELATED"/>
    <property type="match status" value="1"/>
</dbReference>
<evidence type="ECO:0000313" key="2">
    <source>
        <dbReference type="EMBL" id="KKL77148.1"/>
    </source>
</evidence>
<dbReference type="SUPFAM" id="SSF53098">
    <property type="entry name" value="Ribonuclease H-like"/>
    <property type="match status" value="1"/>
</dbReference>
<dbReference type="GO" id="GO:0006313">
    <property type="term" value="P:DNA transposition"/>
    <property type="evidence" value="ECO:0007669"/>
    <property type="project" value="InterPro"/>
</dbReference>
<dbReference type="PANTHER" id="PTHR37529:SF1">
    <property type="entry name" value="TRANSPOSASE INSG FOR INSERTION SEQUENCE ELEMENT IS4-RELATED"/>
    <property type="match status" value="1"/>
</dbReference>
<dbReference type="NCBIfam" id="NF033592">
    <property type="entry name" value="transpos_IS4_1"/>
    <property type="match status" value="1"/>
</dbReference>
<evidence type="ECO:0000259" key="1">
    <source>
        <dbReference type="Pfam" id="PF01609"/>
    </source>
</evidence>
<comment type="caution">
    <text evidence="2">The sequence shown here is derived from an EMBL/GenBank/DDBJ whole genome shotgun (WGS) entry which is preliminary data.</text>
</comment>
<protein>
    <recommendedName>
        <fullName evidence="1">Transposase IS4-like domain-containing protein</fullName>
    </recommendedName>
</protein>
<dbReference type="GO" id="GO:0003677">
    <property type="term" value="F:DNA binding"/>
    <property type="evidence" value="ECO:0007669"/>
    <property type="project" value="InterPro"/>
</dbReference>
<feature type="domain" description="Transposase IS4-like" evidence="1">
    <location>
        <begin position="109"/>
        <end position="366"/>
    </location>
</feature>
<proteinExistence type="predicted"/>
<dbReference type="GO" id="GO:0004803">
    <property type="term" value="F:transposase activity"/>
    <property type="evidence" value="ECO:0007669"/>
    <property type="project" value="InterPro"/>
</dbReference>
<sequence>MVKLRNGLQKVKDEYDQLIPHSAIQRACAAAGHSFRQRMLGPIETLYLFLIQILNGNVACSALRHLAEMPCSVSAYCQARGRLPVAVLVNLLGWVAQAMRDLSDGAQQWHGHRVFFVDGSSFSMPDTPDLQQAFGQPGGQRKGCGFPTAHMLVLMDAATGFILDILACPLRTHEIAHVHQTHGRLRAGDLLVADRGFCSYAHMAQLLAQGIEFVFRIHQCVIVDFTPGRAHVSPKAKNLPKGLPRSKWLRCLGHSDQVVQWQKPASRPRRMSPEAFDRLPEALTVRELRYRIETPGFRTRNVLLVTSLQDPQEYPAEELAELYRWRWQVEVNLRNLKQTMGMDVLHCKTADGVRKEMLMFALAYNLVCSVIYDAADRQGVRPDRISFVDALRWLQQWRPDRELVALIINPHRPGRVEPRVVKRRPKQYPLMREPRHMLRNRLLEKDVAA</sequence>
<dbReference type="AlphaFoldDB" id="A0A0F9ESM6"/>
<dbReference type="InterPro" id="IPR047952">
    <property type="entry name" value="Transpos_IS4"/>
</dbReference>
<name>A0A0F9ESM6_9ZZZZ</name>
<gene>
    <name evidence="2" type="ORF">LCGC14_2037780</name>
</gene>
<accession>A0A0F9ESM6</accession>
<dbReference type="Pfam" id="PF01609">
    <property type="entry name" value="DDE_Tnp_1"/>
    <property type="match status" value="1"/>
</dbReference>
<dbReference type="Gene3D" id="3.90.350.10">
    <property type="entry name" value="Transposase Inhibitor Protein From Tn5, Chain A, domain 1"/>
    <property type="match status" value="1"/>
</dbReference>
<dbReference type="InterPro" id="IPR002559">
    <property type="entry name" value="Transposase_11"/>
</dbReference>